<dbReference type="InterPro" id="IPR036938">
    <property type="entry name" value="PAP2/HPO_sf"/>
</dbReference>
<dbReference type="Pfam" id="PF01569">
    <property type="entry name" value="PAP2"/>
    <property type="match status" value="1"/>
</dbReference>
<gene>
    <name evidence="2" type="ORF">GGR88_002756</name>
</gene>
<evidence type="ECO:0000313" key="3">
    <source>
        <dbReference type="Proteomes" id="UP000734218"/>
    </source>
</evidence>
<reference evidence="2 3" key="1">
    <citation type="submission" date="2020-03" db="EMBL/GenBank/DDBJ databases">
        <title>Genomic Encyclopedia of Type Strains, Phase IV (KMG-IV): sequencing the most valuable type-strain genomes for metagenomic binning, comparative biology and taxonomic classification.</title>
        <authorList>
            <person name="Goeker M."/>
        </authorList>
    </citation>
    <scope>NUCLEOTIDE SEQUENCE [LARGE SCALE GENOMIC DNA]</scope>
    <source>
        <strain evidence="2 3">DSM 27651</strain>
    </source>
</reference>
<evidence type="ECO:0000313" key="2">
    <source>
        <dbReference type="EMBL" id="NJC35242.1"/>
    </source>
</evidence>
<accession>A0ABX0XQX1</accession>
<proteinExistence type="predicted"/>
<dbReference type="RefSeq" id="WP_167955977.1">
    <property type="nucleotide sequence ID" value="NZ_JAATJE010000002.1"/>
</dbReference>
<sequence length="216" mass="21953">MGKGKKAAKRARKGLRQVEQVDVAVTHAAAAHRRAPAVRALGIIGDLADQPPMLALSGGVAVAAWLLGDRGLARTSARMAASIVLATAGKTLVKRLVDRTRPHLLVDHDLYELDEGTGTDDGDYNSFPSGHTADAVAAARAVSRGHPGAAPAAAALALVAAAIQIPRCRHYLSDVGAGALVGWSAEAAGSGLVDRLWPEEPNAPVAALPAPGQGAG</sequence>
<dbReference type="Proteomes" id="UP000734218">
    <property type="component" value="Unassembled WGS sequence"/>
</dbReference>
<dbReference type="SMART" id="SM00014">
    <property type="entry name" value="acidPPc"/>
    <property type="match status" value="1"/>
</dbReference>
<evidence type="ECO:0000259" key="1">
    <source>
        <dbReference type="SMART" id="SM00014"/>
    </source>
</evidence>
<keyword evidence="3" id="KW-1185">Reference proteome</keyword>
<dbReference type="InterPro" id="IPR000326">
    <property type="entry name" value="PAP2/HPO"/>
</dbReference>
<dbReference type="SUPFAM" id="SSF48317">
    <property type="entry name" value="Acid phosphatase/Vanadium-dependent haloperoxidase"/>
    <property type="match status" value="1"/>
</dbReference>
<feature type="domain" description="Phosphatidic acid phosphatase type 2/haloperoxidase" evidence="1">
    <location>
        <begin position="76"/>
        <end position="190"/>
    </location>
</feature>
<dbReference type="Gene3D" id="1.20.144.10">
    <property type="entry name" value="Phosphatidic acid phosphatase type 2/haloperoxidase"/>
    <property type="match status" value="1"/>
</dbReference>
<name>A0ABX0XQX1_9SPHN</name>
<organism evidence="2 3">
    <name type="scientific">Sphingomonas jejuensis</name>
    <dbReference type="NCBI Taxonomy" id="904715"/>
    <lineage>
        <taxon>Bacteria</taxon>
        <taxon>Pseudomonadati</taxon>
        <taxon>Pseudomonadota</taxon>
        <taxon>Alphaproteobacteria</taxon>
        <taxon>Sphingomonadales</taxon>
        <taxon>Sphingomonadaceae</taxon>
        <taxon>Sphingomonas</taxon>
    </lineage>
</organism>
<protein>
    <submittedName>
        <fullName evidence="2">Membrane-associated phospholipid phosphatase</fullName>
    </submittedName>
</protein>
<comment type="caution">
    <text evidence="2">The sequence shown here is derived from an EMBL/GenBank/DDBJ whole genome shotgun (WGS) entry which is preliminary data.</text>
</comment>
<dbReference type="EMBL" id="JAATJE010000002">
    <property type="protein sequence ID" value="NJC35242.1"/>
    <property type="molecule type" value="Genomic_DNA"/>
</dbReference>